<dbReference type="AlphaFoldDB" id="A0A173R1D8"/>
<evidence type="ECO:0000313" key="1">
    <source>
        <dbReference type="EMBL" id="MTK19944.1"/>
    </source>
</evidence>
<accession>A0A173R1D8</accession>
<dbReference type="Proteomes" id="UP000487649">
    <property type="component" value="Unassembled WGS sequence"/>
</dbReference>
<proteinExistence type="predicted"/>
<protein>
    <submittedName>
        <fullName evidence="1">Uncharacterized protein</fullName>
    </submittedName>
</protein>
<comment type="caution">
    <text evidence="1">The sequence shown here is derived from an EMBL/GenBank/DDBJ whole genome shotgun (WGS) entry which is preliminary data.</text>
</comment>
<sequence>MQAQWTIQLDTHLYGCFNTSLLICEEDNARYATDEEQIDFLNRLIQIDLEELKDAYLIERLDIFREHLMALNFTPEFFHCWNEVAPNSYTEYLKIEHQENKKIVACFKVNTTQGIKNQEIIDLVGEIESISVTKYEIAKDSKIGSIKLQLLDLGIHELKA</sequence>
<reference evidence="1 2" key="1">
    <citation type="journal article" date="2019" name="Nat. Med.">
        <title>A library of human gut bacterial isolates paired with longitudinal multiomics data enables mechanistic microbiome research.</title>
        <authorList>
            <person name="Poyet M."/>
            <person name="Groussin M."/>
            <person name="Gibbons S.M."/>
            <person name="Avila-Pacheco J."/>
            <person name="Jiang X."/>
            <person name="Kearney S.M."/>
            <person name="Perrotta A.R."/>
            <person name="Berdy B."/>
            <person name="Zhao S."/>
            <person name="Lieberman T.D."/>
            <person name="Swanson P.K."/>
            <person name="Smith M."/>
            <person name="Roesemann S."/>
            <person name="Alexander J.E."/>
            <person name="Rich S.A."/>
            <person name="Livny J."/>
            <person name="Vlamakis H."/>
            <person name="Clish C."/>
            <person name="Bullock K."/>
            <person name="Deik A."/>
            <person name="Scott J."/>
            <person name="Pierce K.A."/>
            <person name="Xavier R.J."/>
            <person name="Alm E.J."/>
        </authorList>
    </citation>
    <scope>NUCLEOTIDE SEQUENCE [LARGE SCALE GENOMIC DNA]</scope>
    <source>
        <strain evidence="1 2">BIOML-A198</strain>
    </source>
</reference>
<organism evidence="1 2">
    <name type="scientific">Turicibacter sanguinis</name>
    <dbReference type="NCBI Taxonomy" id="154288"/>
    <lineage>
        <taxon>Bacteria</taxon>
        <taxon>Bacillati</taxon>
        <taxon>Bacillota</taxon>
        <taxon>Erysipelotrichia</taxon>
        <taxon>Erysipelotrichales</taxon>
        <taxon>Turicibacteraceae</taxon>
        <taxon>Turicibacter</taxon>
    </lineage>
</organism>
<evidence type="ECO:0000313" key="2">
    <source>
        <dbReference type="Proteomes" id="UP000487649"/>
    </source>
</evidence>
<dbReference type="OrthoDB" id="1653883at2"/>
<dbReference type="RefSeq" id="WP_009606236.1">
    <property type="nucleotide sequence ID" value="NZ_CABJBH010000008.1"/>
</dbReference>
<name>A0A173R1D8_9FIRM</name>
<dbReference type="EMBL" id="WMQE01000001">
    <property type="protein sequence ID" value="MTK19944.1"/>
    <property type="molecule type" value="Genomic_DNA"/>
</dbReference>
<gene>
    <name evidence="1" type="ORF">GMA92_00635</name>
</gene>
<dbReference type="GeneID" id="60060031"/>